<name>D6WJC8_TRICA</name>
<evidence type="ECO:0000256" key="6">
    <source>
        <dbReference type="ARBA" id="ARBA00008853"/>
    </source>
</evidence>
<dbReference type="PRINTS" id="PR01790">
    <property type="entry name" value="SMP30FAMILY"/>
</dbReference>
<feature type="active site" description="Proton donor/acceptor" evidence="14">
    <location>
        <position position="206"/>
    </location>
</feature>
<dbReference type="GO" id="GO:0004341">
    <property type="term" value="F:gluconolactonase activity"/>
    <property type="evidence" value="ECO:0000318"/>
    <property type="project" value="GO_Central"/>
</dbReference>
<feature type="binding site" evidence="15">
    <location>
        <position position="103"/>
    </location>
    <ligand>
        <name>substrate</name>
    </ligand>
</feature>
<keyword evidence="12" id="KW-0106">Calcium</keyword>
<comment type="cofactor">
    <cofactor evidence="4">
        <name>Mg(2+)</name>
        <dbReference type="ChEBI" id="CHEBI:18420"/>
    </cofactor>
</comment>
<comment type="cofactor">
    <cofactor evidence="15">
        <name>Zn(2+)</name>
        <dbReference type="ChEBI" id="CHEBI:29105"/>
    </cofactor>
    <text evidence="15">Binds 1 divalent metal cation per subunit.</text>
</comment>
<evidence type="ECO:0000256" key="4">
    <source>
        <dbReference type="ARBA" id="ARBA00001946"/>
    </source>
</evidence>
<dbReference type="SUPFAM" id="SSF63829">
    <property type="entry name" value="Calcium-dependent phosphotriesterase"/>
    <property type="match status" value="1"/>
</dbReference>
<dbReference type="EMBL" id="KQ971343">
    <property type="protein sequence ID" value="EFA03134.2"/>
    <property type="molecule type" value="Genomic_DNA"/>
</dbReference>
<evidence type="ECO:0000256" key="9">
    <source>
        <dbReference type="ARBA" id="ARBA00022490"/>
    </source>
</evidence>
<keyword evidence="18" id="KW-1185">Reference proteome</keyword>
<evidence type="ECO:0000256" key="5">
    <source>
        <dbReference type="ARBA" id="ARBA00004496"/>
    </source>
</evidence>
<reference evidence="17 18" key="1">
    <citation type="journal article" date="2008" name="Nature">
        <title>The genome of the model beetle and pest Tribolium castaneum.</title>
        <authorList>
            <consortium name="Tribolium Genome Sequencing Consortium"/>
            <person name="Richards S."/>
            <person name="Gibbs R.A."/>
            <person name="Weinstock G.M."/>
            <person name="Brown S.J."/>
            <person name="Denell R."/>
            <person name="Beeman R.W."/>
            <person name="Gibbs R."/>
            <person name="Beeman R.W."/>
            <person name="Brown S.J."/>
            <person name="Bucher G."/>
            <person name="Friedrich M."/>
            <person name="Grimmelikhuijzen C.J."/>
            <person name="Klingler M."/>
            <person name="Lorenzen M."/>
            <person name="Richards S."/>
            <person name="Roth S."/>
            <person name="Schroder R."/>
            <person name="Tautz D."/>
            <person name="Zdobnov E.M."/>
            <person name="Muzny D."/>
            <person name="Gibbs R.A."/>
            <person name="Weinstock G.M."/>
            <person name="Attaway T."/>
            <person name="Bell S."/>
            <person name="Buhay C.J."/>
            <person name="Chandrabose M.N."/>
            <person name="Chavez D."/>
            <person name="Clerk-Blankenburg K.P."/>
            <person name="Cree A."/>
            <person name="Dao M."/>
            <person name="Davis C."/>
            <person name="Chacko J."/>
            <person name="Dinh H."/>
            <person name="Dugan-Rocha S."/>
            <person name="Fowler G."/>
            <person name="Garner T.T."/>
            <person name="Garnes J."/>
            <person name="Gnirke A."/>
            <person name="Hawes A."/>
            <person name="Hernandez J."/>
            <person name="Hines S."/>
            <person name="Holder M."/>
            <person name="Hume J."/>
            <person name="Jhangiani S.N."/>
            <person name="Joshi V."/>
            <person name="Khan Z.M."/>
            <person name="Jackson L."/>
            <person name="Kovar C."/>
            <person name="Kowis A."/>
            <person name="Lee S."/>
            <person name="Lewis L.R."/>
            <person name="Margolis J."/>
            <person name="Morgan M."/>
            <person name="Nazareth L.V."/>
            <person name="Nguyen N."/>
            <person name="Okwuonu G."/>
            <person name="Parker D."/>
            <person name="Richards S."/>
            <person name="Ruiz S.J."/>
            <person name="Santibanez J."/>
            <person name="Savard J."/>
            <person name="Scherer S.E."/>
            <person name="Schneider B."/>
            <person name="Sodergren E."/>
            <person name="Tautz D."/>
            <person name="Vattahil S."/>
            <person name="Villasana D."/>
            <person name="White C.S."/>
            <person name="Wright R."/>
            <person name="Park Y."/>
            <person name="Beeman R.W."/>
            <person name="Lord J."/>
            <person name="Oppert B."/>
            <person name="Lorenzen M."/>
            <person name="Brown S."/>
            <person name="Wang L."/>
            <person name="Savard J."/>
            <person name="Tautz D."/>
            <person name="Richards S."/>
            <person name="Weinstock G."/>
            <person name="Gibbs R.A."/>
            <person name="Liu Y."/>
            <person name="Worley K."/>
            <person name="Weinstock G."/>
            <person name="Elsik C.G."/>
            <person name="Reese J.T."/>
            <person name="Elhaik E."/>
            <person name="Landan G."/>
            <person name="Graur D."/>
            <person name="Arensburger P."/>
            <person name="Atkinson P."/>
            <person name="Beeman R.W."/>
            <person name="Beidler J."/>
            <person name="Brown S.J."/>
            <person name="Demuth J.P."/>
            <person name="Drury D.W."/>
            <person name="Du Y.Z."/>
            <person name="Fujiwara H."/>
            <person name="Lorenzen M."/>
            <person name="Maselli V."/>
            <person name="Osanai M."/>
            <person name="Park Y."/>
            <person name="Robertson H.M."/>
            <person name="Tu Z."/>
            <person name="Wang J.J."/>
            <person name="Wang S."/>
            <person name="Richards S."/>
            <person name="Song H."/>
            <person name="Zhang L."/>
            <person name="Sodergren E."/>
            <person name="Werner D."/>
            <person name="Stanke M."/>
            <person name="Morgenstern B."/>
            <person name="Solovyev V."/>
            <person name="Kosarev P."/>
            <person name="Brown G."/>
            <person name="Chen H.C."/>
            <person name="Ermolaeva O."/>
            <person name="Hlavina W."/>
            <person name="Kapustin Y."/>
            <person name="Kiryutin B."/>
            <person name="Kitts P."/>
            <person name="Maglott D."/>
            <person name="Pruitt K."/>
            <person name="Sapojnikov V."/>
            <person name="Souvorov A."/>
            <person name="Mackey A.J."/>
            <person name="Waterhouse R.M."/>
            <person name="Wyder S."/>
            <person name="Zdobnov E.M."/>
            <person name="Zdobnov E.M."/>
            <person name="Wyder S."/>
            <person name="Kriventseva E.V."/>
            <person name="Kadowaki T."/>
            <person name="Bork P."/>
            <person name="Aranda M."/>
            <person name="Bao R."/>
            <person name="Beermann A."/>
            <person name="Berns N."/>
            <person name="Bolognesi R."/>
            <person name="Bonneton F."/>
            <person name="Bopp D."/>
            <person name="Brown S.J."/>
            <person name="Bucher G."/>
            <person name="Butts T."/>
            <person name="Chaumot A."/>
            <person name="Denell R.E."/>
            <person name="Ferrier D.E."/>
            <person name="Friedrich M."/>
            <person name="Gordon C.M."/>
            <person name="Jindra M."/>
            <person name="Klingler M."/>
            <person name="Lan Q."/>
            <person name="Lattorff H.M."/>
            <person name="Laudet V."/>
            <person name="von Levetsow C."/>
            <person name="Liu Z."/>
            <person name="Lutz R."/>
            <person name="Lynch J.A."/>
            <person name="da Fonseca R.N."/>
            <person name="Posnien N."/>
            <person name="Reuter R."/>
            <person name="Roth S."/>
            <person name="Savard J."/>
            <person name="Schinko J.B."/>
            <person name="Schmitt C."/>
            <person name="Schoppmeier M."/>
            <person name="Schroder R."/>
            <person name="Shippy T.D."/>
            <person name="Simonnet F."/>
            <person name="Marques-Souza H."/>
            <person name="Tautz D."/>
            <person name="Tomoyasu Y."/>
            <person name="Trauner J."/>
            <person name="Van der Zee M."/>
            <person name="Vervoort M."/>
            <person name="Wittkopp N."/>
            <person name="Wimmer E.A."/>
            <person name="Yang X."/>
            <person name="Jones A.K."/>
            <person name="Sattelle D.B."/>
            <person name="Ebert P.R."/>
            <person name="Nelson D."/>
            <person name="Scott J.G."/>
            <person name="Beeman R.W."/>
            <person name="Muthukrishnan S."/>
            <person name="Kramer K.J."/>
            <person name="Arakane Y."/>
            <person name="Beeman R.W."/>
            <person name="Zhu Q."/>
            <person name="Hogenkamp D."/>
            <person name="Dixit R."/>
            <person name="Oppert B."/>
            <person name="Jiang H."/>
            <person name="Zou Z."/>
            <person name="Marshall J."/>
            <person name="Elpidina E."/>
            <person name="Vinokurov K."/>
            <person name="Oppert C."/>
            <person name="Zou Z."/>
            <person name="Evans J."/>
            <person name="Lu Z."/>
            <person name="Zhao P."/>
            <person name="Sumathipala N."/>
            <person name="Altincicek B."/>
            <person name="Vilcinskas A."/>
            <person name="Williams M."/>
            <person name="Hultmark D."/>
            <person name="Hetru C."/>
            <person name="Jiang H."/>
            <person name="Grimmelikhuijzen C.J."/>
            <person name="Hauser F."/>
            <person name="Cazzamali G."/>
            <person name="Williamson M."/>
            <person name="Park Y."/>
            <person name="Li B."/>
            <person name="Tanaka Y."/>
            <person name="Predel R."/>
            <person name="Neupert S."/>
            <person name="Schachtner J."/>
            <person name="Verleyen P."/>
            <person name="Raible F."/>
            <person name="Bork P."/>
            <person name="Friedrich M."/>
            <person name="Walden K.K."/>
            <person name="Robertson H.M."/>
            <person name="Angeli S."/>
            <person name="Foret S."/>
            <person name="Bucher G."/>
            <person name="Schuetz S."/>
            <person name="Maleszka R."/>
            <person name="Wimmer E.A."/>
            <person name="Beeman R.W."/>
            <person name="Lorenzen M."/>
            <person name="Tomoyasu Y."/>
            <person name="Miller S.C."/>
            <person name="Grossmann D."/>
            <person name="Bucher G."/>
        </authorList>
    </citation>
    <scope>NUCLEOTIDE SEQUENCE [LARGE SCALE GENOMIC DNA]</scope>
    <source>
        <strain evidence="17 18">Georgia GA2</strain>
    </source>
</reference>
<dbReference type="OrthoDB" id="423498at2759"/>
<evidence type="ECO:0000256" key="14">
    <source>
        <dbReference type="PIRSR" id="PIRSR605511-1"/>
    </source>
</evidence>
<keyword evidence="10 15" id="KW-0479">Metal-binding</keyword>
<dbReference type="eggNOG" id="KOG4499">
    <property type="taxonomic scope" value="Eukaryota"/>
</dbReference>
<dbReference type="HOGENOM" id="CLU_036110_3_2_1"/>
<dbReference type="PANTHER" id="PTHR10907">
    <property type="entry name" value="REGUCALCIN"/>
    <property type="match status" value="1"/>
</dbReference>
<evidence type="ECO:0000256" key="13">
    <source>
        <dbReference type="ARBA" id="ARBA00032464"/>
    </source>
</evidence>
<dbReference type="GO" id="GO:0019853">
    <property type="term" value="P:L-ascorbic acid biosynthetic process"/>
    <property type="evidence" value="ECO:0000318"/>
    <property type="project" value="GO_Central"/>
</dbReference>
<dbReference type="AlphaFoldDB" id="D6WJC8"/>
<dbReference type="GO" id="GO:0005737">
    <property type="term" value="C:cytoplasm"/>
    <property type="evidence" value="ECO:0007669"/>
    <property type="project" value="UniProtKB-SubCell"/>
</dbReference>
<evidence type="ECO:0000256" key="3">
    <source>
        <dbReference type="ARBA" id="ARBA00001936"/>
    </source>
</evidence>
<protein>
    <recommendedName>
        <fullName evidence="8">Regucalcin</fullName>
        <ecNumber evidence="7">3.1.1.17</ecNumber>
    </recommendedName>
    <alternativeName>
        <fullName evidence="13">Gluconolactonase</fullName>
    </alternativeName>
</protein>
<evidence type="ECO:0000256" key="10">
    <source>
        <dbReference type="ARBA" id="ARBA00022723"/>
    </source>
</evidence>
<comment type="cofactor">
    <cofactor evidence="3">
        <name>Mn(2+)</name>
        <dbReference type="ChEBI" id="CHEBI:29035"/>
    </cofactor>
</comment>
<evidence type="ECO:0000256" key="1">
    <source>
        <dbReference type="ARBA" id="ARBA00001589"/>
    </source>
</evidence>
<dbReference type="PANTHER" id="PTHR10907:SF66">
    <property type="entry name" value="MIP34848P1-RELATED"/>
    <property type="match status" value="1"/>
</dbReference>
<evidence type="ECO:0000256" key="12">
    <source>
        <dbReference type="ARBA" id="ARBA00022837"/>
    </source>
</evidence>
<keyword evidence="15" id="KW-0862">Zinc</keyword>
<sequence>MHTIERVTEGFSLGEGPHWDASTQSLYFVDVFGQSIVKYAPTTKKVTKASVAPKTASFIIPVEGAKDQFVISLNNELVIILWDGESDSAKIVEKLASVDNKFNDAKCDSTGRLWAGGHTLNESDFMNSGPLGHLFSLDSNKQLKKCLDKIRVANGLAFNDKVKKMYYIDSLAGTVDWFDFDVNSGTISNRQVLFTLKKHNVTGIADGMTIDTDGNLWVAVFGGNRVLKIDGNKSETLLDTINMPAEQVTSVAFGGRNLDELFVTTGRFETDEKKLPAPVNGATYRVTGTGAKGLPGVSFKLN</sequence>
<accession>D6WJC8</accession>
<evidence type="ECO:0000256" key="15">
    <source>
        <dbReference type="PIRSR" id="PIRSR605511-2"/>
    </source>
</evidence>
<gene>
    <name evidence="17" type="primary">AUGUSTUS-3.0.2_13046</name>
    <name evidence="17" type="ORF">TcasGA2_TC013046</name>
</gene>
<feature type="binding site" evidence="15">
    <location>
        <position position="206"/>
    </location>
    <ligand>
        <name>a divalent metal cation</name>
        <dbReference type="ChEBI" id="CHEBI:60240"/>
    </ligand>
</feature>
<keyword evidence="11" id="KW-0378">Hydrolase</keyword>
<dbReference type="FunFam" id="2.120.10.30:FF:000027">
    <property type="entry name" value="Regucalcin homologue"/>
    <property type="match status" value="1"/>
</dbReference>
<dbReference type="InterPro" id="IPR005511">
    <property type="entry name" value="SMP-30"/>
</dbReference>
<comment type="catalytic activity">
    <reaction evidence="1">
        <text>D-glucono-1,5-lactone + H2O = D-gluconate + H(+)</text>
        <dbReference type="Rhea" id="RHEA:10440"/>
        <dbReference type="ChEBI" id="CHEBI:15377"/>
        <dbReference type="ChEBI" id="CHEBI:15378"/>
        <dbReference type="ChEBI" id="CHEBI:16217"/>
        <dbReference type="ChEBI" id="CHEBI:18391"/>
        <dbReference type="EC" id="3.1.1.17"/>
    </reaction>
</comment>
<evidence type="ECO:0000259" key="16">
    <source>
        <dbReference type="Pfam" id="PF08450"/>
    </source>
</evidence>
<evidence type="ECO:0000256" key="2">
    <source>
        <dbReference type="ARBA" id="ARBA00001913"/>
    </source>
</evidence>
<comment type="cofactor">
    <cofactor evidence="2">
        <name>Ca(2+)</name>
        <dbReference type="ChEBI" id="CHEBI:29108"/>
    </cofactor>
</comment>
<evidence type="ECO:0000256" key="7">
    <source>
        <dbReference type="ARBA" id="ARBA00013227"/>
    </source>
</evidence>
<dbReference type="InterPro" id="IPR013658">
    <property type="entry name" value="SGL"/>
</dbReference>
<dbReference type="EC" id="3.1.1.17" evidence="7"/>
<keyword evidence="9" id="KW-0963">Cytoplasm</keyword>
<dbReference type="Proteomes" id="UP000007266">
    <property type="component" value="Linkage group 5"/>
</dbReference>
<evidence type="ECO:0000313" key="17">
    <source>
        <dbReference type="EMBL" id="EFA03134.2"/>
    </source>
</evidence>
<comment type="subcellular location">
    <subcellularLocation>
        <location evidence="5">Cytoplasm</location>
    </subcellularLocation>
</comment>
<organism evidence="17 18">
    <name type="scientific">Tribolium castaneum</name>
    <name type="common">Red flour beetle</name>
    <dbReference type="NCBI Taxonomy" id="7070"/>
    <lineage>
        <taxon>Eukaryota</taxon>
        <taxon>Metazoa</taxon>
        <taxon>Ecdysozoa</taxon>
        <taxon>Arthropoda</taxon>
        <taxon>Hexapoda</taxon>
        <taxon>Insecta</taxon>
        <taxon>Pterygota</taxon>
        <taxon>Neoptera</taxon>
        <taxon>Endopterygota</taxon>
        <taxon>Coleoptera</taxon>
        <taxon>Polyphaga</taxon>
        <taxon>Cucujiformia</taxon>
        <taxon>Tenebrionidae</taxon>
        <taxon>Tenebrionidae incertae sedis</taxon>
        <taxon>Tribolium</taxon>
    </lineage>
</organism>
<dbReference type="OMA" id="YHAVWGS"/>
<dbReference type="KEGG" id="tca:656271"/>
<evidence type="ECO:0000256" key="11">
    <source>
        <dbReference type="ARBA" id="ARBA00022801"/>
    </source>
</evidence>
<dbReference type="InParanoid" id="D6WJC8"/>
<evidence type="ECO:0000313" key="18">
    <source>
        <dbReference type="Proteomes" id="UP000007266"/>
    </source>
</evidence>
<dbReference type="STRING" id="7070.D6WJC8"/>
<dbReference type="GO" id="GO:0005509">
    <property type="term" value="F:calcium ion binding"/>
    <property type="evidence" value="ECO:0000318"/>
    <property type="project" value="GO_Central"/>
</dbReference>
<evidence type="ECO:0000256" key="8">
    <source>
        <dbReference type="ARBA" id="ARBA00016808"/>
    </source>
</evidence>
<proteinExistence type="inferred from homology"/>
<reference evidence="17 18" key="2">
    <citation type="journal article" date="2010" name="Nucleic Acids Res.">
        <title>BeetleBase in 2010: revisions to provide comprehensive genomic information for Tribolium castaneum.</title>
        <authorList>
            <person name="Kim H.S."/>
            <person name="Murphy T."/>
            <person name="Xia J."/>
            <person name="Caragea D."/>
            <person name="Park Y."/>
            <person name="Beeman R.W."/>
            <person name="Lorenzen M.D."/>
            <person name="Butcher S."/>
            <person name="Manak J.R."/>
            <person name="Brown S.J."/>
        </authorList>
    </citation>
    <scope>GENOME REANNOTATION</scope>
    <source>
        <strain evidence="17 18">Georgia GA2</strain>
    </source>
</reference>
<dbReference type="Pfam" id="PF08450">
    <property type="entry name" value="SGL"/>
    <property type="match status" value="1"/>
</dbReference>
<dbReference type="FunCoup" id="D6WJC8">
    <property type="interactions" value="147"/>
</dbReference>
<dbReference type="Gene3D" id="2.120.10.30">
    <property type="entry name" value="TolB, C-terminal domain"/>
    <property type="match status" value="1"/>
</dbReference>
<comment type="similarity">
    <text evidence="6">Belongs to the SMP-30/CGR1 family.</text>
</comment>
<dbReference type="InterPro" id="IPR011042">
    <property type="entry name" value="6-blade_b-propeller_TolB-like"/>
</dbReference>
<feature type="domain" description="SMP-30/Gluconolactonase/LRE-like region" evidence="16">
    <location>
        <begin position="13"/>
        <end position="266"/>
    </location>
</feature>
<feature type="binding site" evidence="15">
    <location>
        <position position="154"/>
    </location>
    <ligand>
        <name>a divalent metal cation</name>
        <dbReference type="ChEBI" id="CHEBI:60240"/>
    </ligand>
</feature>
<feature type="binding site" evidence="15">
    <location>
        <position position="15"/>
    </location>
    <ligand>
        <name>a divalent metal cation</name>
        <dbReference type="ChEBI" id="CHEBI:60240"/>
    </ligand>
</feature>